<evidence type="ECO:0000256" key="1">
    <source>
        <dbReference type="ARBA" id="ARBA00023002"/>
    </source>
</evidence>
<gene>
    <name evidence="2" type="ORF">DEF24_22675</name>
</gene>
<organism evidence="2 3">
    <name type="scientific">Marinitenerispora sediminis</name>
    <dbReference type="NCBI Taxonomy" id="1931232"/>
    <lineage>
        <taxon>Bacteria</taxon>
        <taxon>Bacillati</taxon>
        <taxon>Actinomycetota</taxon>
        <taxon>Actinomycetes</taxon>
        <taxon>Streptosporangiales</taxon>
        <taxon>Nocardiopsidaceae</taxon>
        <taxon>Marinitenerispora</taxon>
    </lineage>
</organism>
<dbReference type="OrthoDB" id="2860165at2"/>
<dbReference type="Proteomes" id="UP000253318">
    <property type="component" value="Unassembled WGS sequence"/>
</dbReference>
<protein>
    <submittedName>
        <fullName evidence="2">Oxidoreductase</fullName>
    </submittedName>
</protein>
<keyword evidence="3" id="KW-1185">Reference proteome</keyword>
<evidence type="ECO:0000313" key="2">
    <source>
        <dbReference type="EMBL" id="RCV51906.1"/>
    </source>
</evidence>
<dbReference type="PANTHER" id="PTHR47534:SF3">
    <property type="entry name" value="ALCOHOL DEHYDROGENASE-LIKE C-TERMINAL DOMAIN-CONTAINING PROTEIN"/>
    <property type="match status" value="1"/>
</dbReference>
<sequence length="277" mass="29317">MASSKTFVITGGTDGIGAAVARALLRRGDHVAVVGTDPAKGAGLLREAAGSAGSASFLPADLSLVSENRRVARELAAAHPVIDGLVLCARFYQAHRRVTPEGFEHNFALFYLSRWLLGYGLLGSLERAEAPVVLNVAGPGHATPIDWDDLQTAREYDGGRAMSVTGRYNDLLGVAFARRHGAGPVRYVLFHPGRTSTALAGEYDAPTRLFVEQQKAAAKPATEVVPPILGILDAPPAEPLSAFAMHARIDVRDELFPIEAAARLAAATEELVAPHAE</sequence>
<dbReference type="Pfam" id="PF00106">
    <property type="entry name" value="adh_short"/>
    <property type="match status" value="1"/>
</dbReference>
<accession>A0A368T3G8</accession>
<proteinExistence type="predicted"/>
<dbReference type="InterPro" id="IPR036291">
    <property type="entry name" value="NAD(P)-bd_dom_sf"/>
</dbReference>
<name>A0A368T3G8_9ACTN</name>
<dbReference type="Gene3D" id="3.40.50.720">
    <property type="entry name" value="NAD(P)-binding Rossmann-like Domain"/>
    <property type="match status" value="1"/>
</dbReference>
<dbReference type="EMBL" id="QEIN01000237">
    <property type="protein sequence ID" value="RCV51906.1"/>
    <property type="molecule type" value="Genomic_DNA"/>
</dbReference>
<dbReference type="SUPFAM" id="SSF51735">
    <property type="entry name" value="NAD(P)-binding Rossmann-fold domains"/>
    <property type="match status" value="1"/>
</dbReference>
<dbReference type="GO" id="GO:0016491">
    <property type="term" value="F:oxidoreductase activity"/>
    <property type="evidence" value="ECO:0007669"/>
    <property type="project" value="UniProtKB-KW"/>
</dbReference>
<dbReference type="AlphaFoldDB" id="A0A368T3G8"/>
<evidence type="ECO:0000313" key="3">
    <source>
        <dbReference type="Proteomes" id="UP000253318"/>
    </source>
</evidence>
<comment type="caution">
    <text evidence="2">The sequence shown here is derived from an EMBL/GenBank/DDBJ whole genome shotgun (WGS) entry which is preliminary data.</text>
</comment>
<dbReference type="PANTHER" id="PTHR47534">
    <property type="entry name" value="YALI0E05731P"/>
    <property type="match status" value="1"/>
</dbReference>
<dbReference type="InterPro" id="IPR002347">
    <property type="entry name" value="SDR_fam"/>
</dbReference>
<dbReference type="RefSeq" id="WP_114398709.1">
    <property type="nucleotide sequence ID" value="NZ_QEIM01000086.1"/>
</dbReference>
<dbReference type="InterPro" id="IPR052228">
    <property type="entry name" value="Sec_Metab_Biosynth_Oxidored"/>
</dbReference>
<keyword evidence="1" id="KW-0560">Oxidoreductase</keyword>
<reference evidence="2 3" key="1">
    <citation type="submission" date="2018-04" db="EMBL/GenBank/DDBJ databases">
        <title>Novel actinobacteria from marine sediment.</title>
        <authorList>
            <person name="Ng Z.Y."/>
            <person name="Tan G.Y.A."/>
        </authorList>
    </citation>
    <scope>NUCLEOTIDE SEQUENCE [LARGE SCALE GENOMIC DNA]</scope>
    <source>
        <strain evidence="2 3">TPS81</strain>
    </source>
</reference>